<dbReference type="Proteomes" id="UP000321062">
    <property type="component" value="Chromosome"/>
</dbReference>
<accession>A0A5B9DJM3</accession>
<organism evidence="1 2">
    <name type="scientific">Paradevosia tibetensis</name>
    <dbReference type="NCBI Taxonomy" id="1447062"/>
    <lineage>
        <taxon>Bacteria</taxon>
        <taxon>Pseudomonadati</taxon>
        <taxon>Pseudomonadota</taxon>
        <taxon>Alphaproteobacteria</taxon>
        <taxon>Hyphomicrobiales</taxon>
        <taxon>Devosiaceae</taxon>
        <taxon>Paradevosia</taxon>
    </lineage>
</organism>
<dbReference type="KEGG" id="yti:FNA67_01210"/>
<name>A0A5B9DJM3_9HYPH</name>
<dbReference type="EMBL" id="CP041690">
    <property type="protein sequence ID" value="QEE18879.1"/>
    <property type="molecule type" value="Genomic_DNA"/>
</dbReference>
<proteinExistence type="predicted"/>
<reference evidence="1 2" key="1">
    <citation type="journal article" date="2015" name="Int. J. Syst. Evol. Microbiol.">
        <title>Youhaiella tibetensis gen. nov., sp. nov., isolated from subsurface sediment.</title>
        <authorList>
            <person name="Wang Y.X."/>
            <person name="Huang F.Q."/>
            <person name="Nogi Y."/>
            <person name="Pang S.J."/>
            <person name="Wang P.K."/>
            <person name="Lv J."/>
        </authorList>
    </citation>
    <scope>NUCLEOTIDE SEQUENCE [LARGE SCALE GENOMIC DNA]</scope>
    <source>
        <strain evidence="2">fig4</strain>
    </source>
</reference>
<gene>
    <name evidence="1" type="ORF">FNA67_01210</name>
</gene>
<dbReference type="OrthoDB" id="7852579at2"/>
<sequence>MDAQIVSKGEFARMIAVSPGRVSQMISSGMIGPDALVGEGRMARIRAALALSQIKSRRDIGQALGNGLGTRLEETATAPADFGQQPPADDEPRVLGTEELIKLERLAMERRRNRQAEEDDARRRGELMETKQARAEMTRMATSMLQSFEGALPDFATALAAKFELPQRDLLHELRRSFVAFRAAAAEREAKRAAGLPAHREAVVTKGEFTS</sequence>
<dbReference type="AlphaFoldDB" id="A0A5B9DJM3"/>
<evidence type="ECO:0000313" key="2">
    <source>
        <dbReference type="Proteomes" id="UP000321062"/>
    </source>
</evidence>
<keyword evidence="2" id="KW-1185">Reference proteome</keyword>
<evidence type="ECO:0000313" key="1">
    <source>
        <dbReference type="EMBL" id="QEE18879.1"/>
    </source>
</evidence>
<protein>
    <submittedName>
        <fullName evidence="1">Uncharacterized protein</fullName>
    </submittedName>
</protein>
<dbReference type="RefSeq" id="WP_147654780.1">
    <property type="nucleotide sequence ID" value="NZ_BMFM01000001.1"/>
</dbReference>